<accession>A0ABS6T5B1</accession>
<feature type="domain" description="VOC" evidence="1">
    <location>
        <begin position="1"/>
        <end position="126"/>
    </location>
</feature>
<evidence type="ECO:0000313" key="2">
    <source>
        <dbReference type="EMBL" id="MBV7380410.1"/>
    </source>
</evidence>
<dbReference type="CDD" id="cd07246">
    <property type="entry name" value="VOC_like"/>
    <property type="match status" value="1"/>
</dbReference>
<dbReference type="Proteomes" id="UP000756530">
    <property type="component" value="Unassembled WGS sequence"/>
</dbReference>
<sequence>MSLTAYIVCKGAADAIEFYKAAFGAVEDFRMTDPSGDGRLGHAELDIGGGRLMLADEYPDFGAISPDTLGGTPVSLHLVVDDVDAVAAAADRAGGTILRPPTDQSFGERNCLVQDPFGHRWFLAQVTEDLSGEEMQKRWDDEAG</sequence>
<protein>
    <submittedName>
        <fullName evidence="2">VOC family protein</fullName>
    </submittedName>
</protein>
<dbReference type="Pfam" id="PF00903">
    <property type="entry name" value="Glyoxalase"/>
    <property type="match status" value="1"/>
</dbReference>
<dbReference type="RefSeq" id="WP_218393618.1">
    <property type="nucleotide sequence ID" value="NZ_JAHUZE010000004.1"/>
</dbReference>
<proteinExistence type="predicted"/>
<dbReference type="InterPro" id="IPR004360">
    <property type="entry name" value="Glyas_Fos-R_dOase_dom"/>
</dbReference>
<evidence type="ECO:0000259" key="1">
    <source>
        <dbReference type="PROSITE" id="PS51819"/>
    </source>
</evidence>
<keyword evidence="3" id="KW-1185">Reference proteome</keyword>
<dbReference type="InterPro" id="IPR037523">
    <property type="entry name" value="VOC_core"/>
</dbReference>
<reference evidence="2 3" key="1">
    <citation type="submission" date="2021-05" db="EMBL/GenBank/DDBJ databases">
        <title>Culturable bacteria isolated from Daya Bay.</title>
        <authorList>
            <person name="Zheng W."/>
            <person name="Yu S."/>
            <person name="Huang Y."/>
        </authorList>
    </citation>
    <scope>NUCLEOTIDE SEQUENCE [LARGE SCALE GENOMIC DNA]</scope>
    <source>
        <strain evidence="2 3">DP4N28-5</strain>
    </source>
</reference>
<gene>
    <name evidence="2" type="ORF">KJP28_15900</name>
</gene>
<name>A0ABS6T5B1_9RHOB</name>
<dbReference type="PANTHER" id="PTHR34109">
    <property type="entry name" value="BNAUNNG04460D PROTEIN-RELATED"/>
    <property type="match status" value="1"/>
</dbReference>
<dbReference type="PROSITE" id="PS51819">
    <property type="entry name" value="VOC"/>
    <property type="match status" value="1"/>
</dbReference>
<comment type="caution">
    <text evidence="2">The sequence shown here is derived from an EMBL/GenBank/DDBJ whole genome shotgun (WGS) entry which is preliminary data.</text>
</comment>
<dbReference type="PANTHER" id="PTHR34109:SF1">
    <property type="entry name" value="VOC DOMAIN-CONTAINING PROTEIN"/>
    <property type="match status" value="1"/>
</dbReference>
<evidence type="ECO:0000313" key="3">
    <source>
        <dbReference type="Proteomes" id="UP000756530"/>
    </source>
</evidence>
<dbReference type="EMBL" id="JAHUZE010000004">
    <property type="protein sequence ID" value="MBV7380410.1"/>
    <property type="molecule type" value="Genomic_DNA"/>
</dbReference>
<organism evidence="2 3">
    <name type="scientific">Maritimibacter dapengensis</name>
    <dbReference type="NCBI Taxonomy" id="2836868"/>
    <lineage>
        <taxon>Bacteria</taxon>
        <taxon>Pseudomonadati</taxon>
        <taxon>Pseudomonadota</taxon>
        <taxon>Alphaproteobacteria</taxon>
        <taxon>Rhodobacterales</taxon>
        <taxon>Roseobacteraceae</taxon>
        <taxon>Maritimibacter</taxon>
    </lineage>
</organism>